<organism evidence="16 17">
    <name type="scientific">Agromyces kandeliae</name>
    <dbReference type="NCBI Taxonomy" id="2666141"/>
    <lineage>
        <taxon>Bacteria</taxon>
        <taxon>Bacillati</taxon>
        <taxon>Actinomycetota</taxon>
        <taxon>Actinomycetes</taxon>
        <taxon>Micrococcales</taxon>
        <taxon>Microbacteriaceae</taxon>
        <taxon>Agromyces</taxon>
    </lineage>
</organism>
<keyword evidence="9 13" id="KW-1133">Transmembrane helix</keyword>
<dbReference type="PANTHER" id="PTHR45436">
    <property type="entry name" value="SENSOR HISTIDINE KINASE YKOH"/>
    <property type="match status" value="1"/>
</dbReference>
<keyword evidence="5" id="KW-0597">Phosphoprotein</keyword>
<dbReference type="FunFam" id="1.10.287.130:FF:000001">
    <property type="entry name" value="Two-component sensor histidine kinase"/>
    <property type="match status" value="1"/>
</dbReference>
<keyword evidence="11 13" id="KW-0472">Membrane</keyword>
<dbReference type="InterPro" id="IPR003661">
    <property type="entry name" value="HisK_dim/P_dom"/>
</dbReference>
<dbReference type="SMART" id="SM00304">
    <property type="entry name" value="HAMP"/>
    <property type="match status" value="1"/>
</dbReference>
<feature type="compositionally biased region" description="Low complexity" evidence="12">
    <location>
        <begin position="432"/>
        <end position="450"/>
    </location>
</feature>
<dbReference type="InterPro" id="IPR004358">
    <property type="entry name" value="Sig_transdc_His_kin-like_C"/>
</dbReference>
<name>A0A6L5R2I6_9MICO</name>
<dbReference type="SUPFAM" id="SSF158472">
    <property type="entry name" value="HAMP domain-like"/>
    <property type="match status" value="1"/>
</dbReference>
<keyword evidence="17" id="KW-1185">Reference proteome</keyword>
<dbReference type="PROSITE" id="PS50109">
    <property type="entry name" value="HIS_KIN"/>
    <property type="match status" value="1"/>
</dbReference>
<dbReference type="SMART" id="SM00387">
    <property type="entry name" value="HATPase_c"/>
    <property type="match status" value="1"/>
</dbReference>
<dbReference type="InterPro" id="IPR036097">
    <property type="entry name" value="HisK_dim/P_sf"/>
</dbReference>
<dbReference type="FunFam" id="3.30.565.10:FF:000006">
    <property type="entry name" value="Sensor histidine kinase WalK"/>
    <property type="match status" value="1"/>
</dbReference>
<dbReference type="EC" id="2.7.13.3" evidence="4"/>
<gene>
    <name evidence="16" type="ORF">GJR97_10435</name>
</gene>
<dbReference type="SUPFAM" id="SSF47384">
    <property type="entry name" value="Homodimeric domain of signal transducing histidine kinase"/>
    <property type="match status" value="1"/>
</dbReference>
<keyword evidence="7 13" id="KW-0812">Transmembrane</keyword>
<evidence type="ECO:0000256" key="6">
    <source>
        <dbReference type="ARBA" id="ARBA00022679"/>
    </source>
</evidence>
<dbReference type="Gene3D" id="1.10.287.130">
    <property type="match status" value="1"/>
</dbReference>
<dbReference type="EMBL" id="WKJD01000016">
    <property type="protein sequence ID" value="MRX44142.1"/>
    <property type="molecule type" value="Genomic_DNA"/>
</dbReference>
<dbReference type="GO" id="GO:0005509">
    <property type="term" value="F:calcium ion binding"/>
    <property type="evidence" value="ECO:0007669"/>
    <property type="project" value="UniProtKB-ARBA"/>
</dbReference>
<dbReference type="GO" id="GO:0005886">
    <property type="term" value="C:plasma membrane"/>
    <property type="evidence" value="ECO:0007669"/>
    <property type="project" value="UniProtKB-SubCell"/>
</dbReference>
<evidence type="ECO:0000256" key="3">
    <source>
        <dbReference type="ARBA" id="ARBA00004236"/>
    </source>
</evidence>
<dbReference type="Pfam" id="PF00672">
    <property type="entry name" value="HAMP"/>
    <property type="match status" value="1"/>
</dbReference>
<dbReference type="AlphaFoldDB" id="A0A6L5R2I6"/>
<keyword evidence="8" id="KW-0418">Kinase</keyword>
<evidence type="ECO:0000256" key="7">
    <source>
        <dbReference type="ARBA" id="ARBA00022692"/>
    </source>
</evidence>
<evidence type="ECO:0000256" key="1">
    <source>
        <dbReference type="ARBA" id="ARBA00000085"/>
    </source>
</evidence>
<sequence>MHQTLADRWSRISLRTKITGVTVLMLTLGLLVSGIGTAAMLRSYVESQLETKLESIASSKISEYLTRGDGGTASDGGAFDFNASDDVFVAIYDANSGTFLAHNWGTRDPGVFPLIPKQLTQADVYSQNAGGGYRVFSLPDANGDLTFRGVYAVMYADDQGNLAPILIAISSQDTERLLAAYLTIFLGFGIGVVLVGALLTRMLVTTTFTPLREVEATAAAIADGDFSQRLGGATPNTEVGRLNRSLNTMLNRIDRAFRDRARTIDQMRRFVGDASHELRTPLVSVRGYAELYRMGALQNPEDVAQAMDRIEKEAVRMGGLVEDLLALARLDEAKPLDLAEVDLVPLARDAALDAMAANPGRTVTVIAPEAIATGSTEVVSADVEVDLDSAATRSSGPMAFAGATLARLRGRRANDQADEDGAPARSSRRGGRTTTAARSGRGGSVRAAATVDADAVGDGRDLGSGPAAASAEVVPVRRAIVLAEENKVRQVITNLMGNAIRFTPVESPIEIRISVDDDAERALLEIVDHGEGIPPQIREKIFQRFWRADTSRTRETGGSGLGLAIVSSIVSAHNGHVDVVETPGGGATFRVSLPLAGSGAAPQRVSHS</sequence>
<evidence type="ECO:0000256" key="8">
    <source>
        <dbReference type="ARBA" id="ARBA00022777"/>
    </source>
</evidence>
<dbReference type="GO" id="GO:0000155">
    <property type="term" value="F:phosphorelay sensor kinase activity"/>
    <property type="evidence" value="ECO:0007669"/>
    <property type="project" value="InterPro"/>
</dbReference>
<dbReference type="Gene3D" id="6.10.340.10">
    <property type="match status" value="1"/>
</dbReference>
<dbReference type="InterPro" id="IPR050428">
    <property type="entry name" value="TCS_sensor_his_kinase"/>
</dbReference>
<keyword evidence="10" id="KW-0902">Two-component regulatory system</keyword>
<dbReference type="Pfam" id="PF00512">
    <property type="entry name" value="HisKA"/>
    <property type="match status" value="1"/>
</dbReference>
<feature type="domain" description="HAMP" evidence="15">
    <location>
        <begin position="205"/>
        <end position="258"/>
    </location>
</feature>
<dbReference type="Gene3D" id="3.30.565.10">
    <property type="entry name" value="Histidine kinase-like ATPase, C-terminal domain"/>
    <property type="match status" value="1"/>
</dbReference>
<comment type="subcellular location">
    <subcellularLocation>
        <location evidence="3">Cell membrane</location>
    </subcellularLocation>
</comment>
<dbReference type="PANTHER" id="PTHR45436:SF5">
    <property type="entry name" value="SENSOR HISTIDINE KINASE TRCS"/>
    <property type="match status" value="1"/>
</dbReference>
<proteinExistence type="predicted"/>
<evidence type="ECO:0000256" key="13">
    <source>
        <dbReference type="SAM" id="Phobius"/>
    </source>
</evidence>
<evidence type="ECO:0000313" key="17">
    <source>
        <dbReference type="Proteomes" id="UP000476511"/>
    </source>
</evidence>
<comment type="caution">
    <text evidence="16">The sequence shown here is derived from an EMBL/GenBank/DDBJ whole genome shotgun (WGS) entry which is preliminary data.</text>
</comment>
<evidence type="ECO:0000256" key="10">
    <source>
        <dbReference type="ARBA" id="ARBA00023012"/>
    </source>
</evidence>
<evidence type="ECO:0000256" key="2">
    <source>
        <dbReference type="ARBA" id="ARBA00001968"/>
    </source>
</evidence>
<dbReference type="Proteomes" id="UP000476511">
    <property type="component" value="Unassembled WGS sequence"/>
</dbReference>
<evidence type="ECO:0000256" key="4">
    <source>
        <dbReference type="ARBA" id="ARBA00012438"/>
    </source>
</evidence>
<dbReference type="InterPro" id="IPR003594">
    <property type="entry name" value="HATPase_dom"/>
</dbReference>
<dbReference type="InterPro" id="IPR036890">
    <property type="entry name" value="HATPase_C_sf"/>
</dbReference>
<dbReference type="InterPro" id="IPR003660">
    <property type="entry name" value="HAMP_dom"/>
</dbReference>
<dbReference type="CDD" id="cd00082">
    <property type="entry name" value="HisKA"/>
    <property type="match status" value="1"/>
</dbReference>
<reference evidence="16 17" key="1">
    <citation type="submission" date="2019-11" db="EMBL/GenBank/DDBJ databases">
        <title>Agromyces kandeliae sp. nov., isolated from mangrove soil.</title>
        <authorList>
            <person name="Wang R."/>
        </authorList>
    </citation>
    <scope>NUCLEOTIDE SEQUENCE [LARGE SCALE GENOMIC DNA]</scope>
    <source>
        <strain evidence="16 17">Q22</strain>
    </source>
</reference>
<keyword evidence="6" id="KW-0808">Transferase</keyword>
<feature type="region of interest" description="Disordered" evidence="12">
    <location>
        <begin position="410"/>
        <end position="450"/>
    </location>
</feature>
<dbReference type="SMART" id="SM00388">
    <property type="entry name" value="HisKA"/>
    <property type="match status" value="1"/>
</dbReference>
<evidence type="ECO:0000259" key="14">
    <source>
        <dbReference type="PROSITE" id="PS50109"/>
    </source>
</evidence>
<dbReference type="Pfam" id="PF02518">
    <property type="entry name" value="HATPase_c"/>
    <property type="match status" value="1"/>
</dbReference>
<feature type="domain" description="Histidine kinase" evidence="14">
    <location>
        <begin position="273"/>
        <end position="597"/>
    </location>
</feature>
<evidence type="ECO:0000256" key="12">
    <source>
        <dbReference type="SAM" id="MobiDB-lite"/>
    </source>
</evidence>
<dbReference type="SUPFAM" id="SSF55874">
    <property type="entry name" value="ATPase domain of HSP90 chaperone/DNA topoisomerase II/histidine kinase"/>
    <property type="match status" value="1"/>
</dbReference>
<feature type="transmembrane region" description="Helical" evidence="13">
    <location>
        <begin position="20"/>
        <end position="41"/>
    </location>
</feature>
<protein>
    <recommendedName>
        <fullName evidence="4">histidine kinase</fullName>
        <ecNumber evidence="4">2.7.13.3</ecNumber>
    </recommendedName>
</protein>
<dbReference type="InterPro" id="IPR005467">
    <property type="entry name" value="His_kinase_dom"/>
</dbReference>
<evidence type="ECO:0000256" key="5">
    <source>
        <dbReference type="ARBA" id="ARBA00022553"/>
    </source>
</evidence>
<evidence type="ECO:0000313" key="16">
    <source>
        <dbReference type="EMBL" id="MRX44142.1"/>
    </source>
</evidence>
<evidence type="ECO:0000259" key="15">
    <source>
        <dbReference type="PROSITE" id="PS50885"/>
    </source>
</evidence>
<accession>A0A6L5R2I6</accession>
<dbReference type="RefSeq" id="WP_154346430.1">
    <property type="nucleotide sequence ID" value="NZ_WKJD01000016.1"/>
</dbReference>
<dbReference type="CDD" id="cd06225">
    <property type="entry name" value="HAMP"/>
    <property type="match status" value="1"/>
</dbReference>
<feature type="transmembrane region" description="Helical" evidence="13">
    <location>
        <begin position="178"/>
        <end position="199"/>
    </location>
</feature>
<dbReference type="PROSITE" id="PS50885">
    <property type="entry name" value="HAMP"/>
    <property type="match status" value="1"/>
</dbReference>
<comment type="cofactor">
    <cofactor evidence="2">
        <name>a divalent metal cation</name>
        <dbReference type="ChEBI" id="CHEBI:60240"/>
    </cofactor>
</comment>
<dbReference type="PRINTS" id="PR00344">
    <property type="entry name" value="BCTRLSENSOR"/>
</dbReference>
<comment type="catalytic activity">
    <reaction evidence="1">
        <text>ATP + protein L-histidine = ADP + protein N-phospho-L-histidine.</text>
        <dbReference type="EC" id="2.7.13.3"/>
    </reaction>
</comment>
<evidence type="ECO:0000256" key="9">
    <source>
        <dbReference type="ARBA" id="ARBA00022989"/>
    </source>
</evidence>
<evidence type="ECO:0000256" key="11">
    <source>
        <dbReference type="ARBA" id="ARBA00023136"/>
    </source>
</evidence>